<evidence type="ECO:0000256" key="3">
    <source>
        <dbReference type="ARBA" id="ARBA00023125"/>
    </source>
</evidence>
<dbReference type="Proteomes" id="UP000064967">
    <property type="component" value="Chromosome"/>
</dbReference>
<dbReference type="Gene3D" id="1.20.140.160">
    <property type="match status" value="1"/>
</dbReference>
<dbReference type="NCBIfam" id="NF005413">
    <property type="entry name" value="PRK06986.1"/>
    <property type="match status" value="1"/>
</dbReference>
<dbReference type="PRINTS" id="PR00046">
    <property type="entry name" value="SIGMA70FCT"/>
</dbReference>
<dbReference type="KEGG" id="llu:AKJ09_01388"/>
<dbReference type="AlphaFoldDB" id="A0A0K1PNQ5"/>
<keyword evidence="4" id="KW-0804">Transcription</keyword>
<dbReference type="CDD" id="cd06171">
    <property type="entry name" value="Sigma70_r4"/>
    <property type="match status" value="1"/>
</dbReference>
<reference evidence="6 7" key="1">
    <citation type="submission" date="2015-08" db="EMBL/GenBank/DDBJ databases">
        <authorList>
            <person name="Babu N.S."/>
            <person name="Beckwith C.J."/>
            <person name="Beseler K.G."/>
            <person name="Brison A."/>
            <person name="Carone J.V."/>
            <person name="Caskin T.P."/>
            <person name="Diamond M."/>
            <person name="Durham M.E."/>
            <person name="Foxe J.M."/>
            <person name="Go M."/>
            <person name="Henderson B.A."/>
            <person name="Jones I.B."/>
            <person name="McGettigan J.A."/>
            <person name="Micheletti S.J."/>
            <person name="Nasrallah M.E."/>
            <person name="Ortiz D."/>
            <person name="Piller C.R."/>
            <person name="Privatt S.R."/>
            <person name="Schneider S.L."/>
            <person name="Sharp S."/>
            <person name="Smith T.C."/>
            <person name="Stanton J.D."/>
            <person name="Ullery H.E."/>
            <person name="Wilson R.J."/>
            <person name="Serrano M.G."/>
            <person name="Buck G."/>
            <person name="Lee V."/>
            <person name="Wang Y."/>
            <person name="Carvalho R."/>
            <person name="Voegtly L."/>
            <person name="Shi R."/>
            <person name="Duckworth R."/>
            <person name="Johnson A."/>
            <person name="Loviza R."/>
            <person name="Walstead R."/>
            <person name="Shah Z."/>
            <person name="Kiflezghi M."/>
            <person name="Wade K."/>
            <person name="Ball S.L."/>
            <person name="Bradley K.W."/>
            <person name="Asai D.J."/>
            <person name="Bowman C.A."/>
            <person name="Russell D.A."/>
            <person name="Pope W.H."/>
            <person name="Jacobs-Sera D."/>
            <person name="Hendrix R.W."/>
            <person name="Hatfull G.F."/>
        </authorList>
    </citation>
    <scope>NUCLEOTIDE SEQUENCE [LARGE SCALE GENOMIC DNA]</scope>
    <source>
        <strain evidence="6 7">DSM 27648</strain>
    </source>
</reference>
<proteinExistence type="predicted"/>
<feature type="domain" description="RNA polymerase sigma-70" evidence="5">
    <location>
        <begin position="206"/>
        <end position="232"/>
    </location>
</feature>
<dbReference type="NCBIfam" id="TIGR02479">
    <property type="entry name" value="FliA_WhiG"/>
    <property type="match status" value="1"/>
</dbReference>
<dbReference type="SUPFAM" id="SSF88659">
    <property type="entry name" value="Sigma3 and sigma4 domains of RNA polymerase sigma factors"/>
    <property type="match status" value="2"/>
</dbReference>
<dbReference type="InterPro" id="IPR012845">
    <property type="entry name" value="RNA_pol_sigma_FliA_WhiG"/>
</dbReference>
<dbReference type="GO" id="GO:0003899">
    <property type="term" value="F:DNA-directed RNA polymerase activity"/>
    <property type="evidence" value="ECO:0007669"/>
    <property type="project" value="InterPro"/>
</dbReference>
<dbReference type="STRING" id="1391654.AKJ09_01388"/>
<dbReference type="InterPro" id="IPR014284">
    <property type="entry name" value="RNA_pol_sigma-70_dom"/>
</dbReference>
<dbReference type="Gene3D" id="1.10.1740.10">
    <property type="match status" value="1"/>
</dbReference>
<dbReference type="PATRIC" id="fig|1391654.3.peg.1405"/>
<protein>
    <submittedName>
        <fullName evidence="6">RNA polymerase sigma factor for flagellar operon</fullName>
    </submittedName>
</protein>
<dbReference type="EMBL" id="CP012333">
    <property type="protein sequence ID" value="AKU94724.1"/>
    <property type="molecule type" value="Genomic_DNA"/>
</dbReference>
<dbReference type="InterPro" id="IPR013325">
    <property type="entry name" value="RNA_pol_sigma_r2"/>
</dbReference>
<evidence type="ECO:0000256" key="2">
    <source>
        <dbReference type="ARBA" id="ARBA00023082"/>
    </source>
</evidence>
<dbReference type="PROSITE" id="PS00716">
    <property type="entry name" value="SIGMA70_2"/>
    <property type="match status" value="1"/>
</dbReference>
<dbReference type="GO" id="GO:0016987">
    <property type="term" value="F:sigma factor activity"/>
    <property type="evidence" value="ECO:0007669"/>
    <property type="project" value="UniProtKB-KW"/>
</dbReference>
<dbReference type="PANTHER" id="PTHR30385:SF7">
    <property type="entry name" value="RNA POLYMERASE SIGMA FACTOR FLIA"/>
    <property type="match status" value="1"/>
</dbReference>
<dbReference type="InterPro" id="IPR007624">
    <property type="entry name" value="RNA_pol_sigma70_r3"/>
</dbReference>
<evidence type="ECO:0000313" key="7">
    <source>
        <dbReference type="Proteomes" id="UP000064967"/>
    </source>
</evidence>
<dbReference type="RefSeq" id="WP_169927303.1">
    <property type="nucleotide sequence ID" value="NZ_CP012333.1"/>
</dbReference>
<evidence type="ECO:0000313" key="6">
    <source>
        <dbReference type="EMBL" id="AKU94724.1"/>
    </source>
</evidence>
<dbReference type="InterPro" id="IPR000943">
    <property type="entry name" value="RNA_pol_sigma70"/>
</dbReference>
<evidence type="ECO:0000259" key="5">
    <source>
        <dbReference type="PROSITE" id="PS00716"/>
    </source>
</evidence>
<dbReference type="NCBIfam" id="TIGR02937">
    <property type="entry name" value="sigma70-ECF"/>
    <property type="match status" value="1"/>
</dbReference>
<gene>
    <name evidence="6" type="ORF">AKJ09_01388</name>
</gene>
<sequence length="239" mass="26829">MSAARVLDTEKQAARVLTPADYRKYLPIVRRTAVRLARKVPSHISVADLTGYAWVGLVEAFSRAAPGMDEEEFEAYALYRIRGAMLDHLRSLDTQTRASRVTSRRVTRAIQRLTTKLSRAPEENEICEELGMSVEDYRNTLSALDGAGMSRLEMLDVDADIAADEAELPEDSASRRELQEVVAQAITKLPPRLQQVLSLYYTEECTLREIGEILEVSESRVSQLHTEAVHRLRAAIGKE</sequence>
<evidence type="ECO:0000256" key="1">
    <source>
        <dbReference type="ARBA" id="ARBA00023015"/>
    </source>
</evidence>
<keyword evidence="6" id="KW-0282">Flagellum</keyword>
<dbReference type="InterPro" id="IPR007627">
    <property type="entry name" value="RNA_pol_sigma70_r2"/>
</dbReference>
<keyword evidence="1" id="KW-0805">Transcription regulation</keyword>
<dbReference type="GO" id="GO:0003677">
    <property type="term" value="F:DNA binding"/>
    <property type="evidence" value="ECO:0007669"/>
    <property type="project" value="UniProtKB-KW"/>
</dbReference>
<dbReference type="InterPro" id="IPR007630">
    <property type="entry name" value="RNA_pol_sigma70_r4"/>
</dbReference>
<dbReference type="Pfam" id="PF04542">
    <property type="entry name" value="Sigma70_r2"/>
    <property type="match status" value="1"/>
</dbReference>
<keyword evidence="3" id="KW-0238">DNA-binding</keyword>
<keyword evidence="6" id="KW-0969">Cilium</keyword>
<keyword evidence="6" id="KW-0966">Cell projection</keyword>
<dbReference type="GO" id="GO:0006352">
    <property type="term" value="P:DNA-templated transcription initiation"/>
    <property type="evidence" value="ECO:0007669"/>
    <property type="project" value="InterPro"/>
</dbReference>
<name>A0A0K1PNQ5_9BACT</name>
<dbReference type="Pfam" id="PF04545">
    <property type="entry name" value="Sigma70_r4"/>
    <property type="match status" value="1"/>
</dbReference>
<accession>A0A0K1PNQ5</accession>
<keyword evidence="7" id="KW-1185">Reference proteome</keyword>
<evidence type="ECO:0000256" key="4">
    <source>
        <dbReference type="ARBA" id="ARBA00023163"/>
    </source>
</evidence>
<dbReference type="Pfam" id="PF04539">
    <property type="entry name" value="Sigma70_r3"/>
    <property type="match status" value="1"/>
</dbReference>
<dbReference type="PANTHER" id="PTHR30385">
    <property type="entry name" value="SIGMA FACTOR F FLAGELLAR"/>
    <property type="match status" value="1"/>
</dbReference>
<organism evidence="6 7">
    <name type="scientific">Labilithrix luteola</name>
    <dbReference type="NCBI Taxonomy" id="1391654"/>
    <lineage>
        <taxon>Bacteria</taxon>
        <taxon>Pseudomonadati</taxon>
        <taxon>Myxococcota</taxon>
        <taxon>Polyangia</taxon>
        <taxon>Polyangiales</taxon>
        <taxon>Labilitrichaceae</taxon>
        <taxon>Labilithrix</taxon>
    </lineage>
</organism>
<keyword evidence="2" id="KW-0731">Sigma factor</keyword>
<dbReference type="SUPFAM" id="SSF88946">
    <property type="entry name" value="Sigma2 domain of RNA polymerase sigma factors"/>
    <property type="match status" value="1"/>
</dbReference>
<dbReference type="InterPro" id="IPR013324">
    <property type="entry name" value="RNA_pol_sigma_r3/r4-like"/>
</dbReference>